<organism evidence="1 2">
    <name type="scientific">Arabis nemorensis</name>
    <dbReference type="NCBI Taxonomy" id="586526"/>
    <lineage>
        <taxon>Eukaryota</taxon>
        <taxon>Viridiplantae</taxon>
        <taxon>Streptophyta</taxon>
        <taxon>Embryophyta</taxon>
        <taxon>Tracheophyta</taxon>
        <taxon>Spermatophyta</taxon>
        <taxon>Magnoliopsida</taxon>
        <taxon>eudicotyledons</taxon>
        <taxon>Gunneridae</taxon>
        <taxon>Pentapetalae</taxon>
        <taxon>rosids</taxon>
        <taxon>malvids</taxon>
        <taxon>Brassicales</taxon>
        <taxon>Brassicaceae</taxon>
        <taxon>Arabideae</taxon>
        <taxon>Arabis</taxon>
    </lineage>
</organism>
<dbReference type="AlphaFoldDB" id="A0A565C7R6"/>
<accession>A0A565C7R6</accession>
<keyword evidence="2" id="KW-1185">Reference proteome</keyword>
<evidence type="ECO:0000313" key="2">
    <source>
        <dbReference type="Proteomes" id="UP000489600"/>
    </source>
</evidence>
<evidence type="ECO:0000313" key="1">
    <source>
        <dbReference type="EMBL" id="VVB09628.1"/>
    </source>
</evidence>
<proteinExistence type="predicted"/>
<gene>
    <name evidence="1" type="ORF">ANE_LOCUS20072</name>
</gene>
<protein>
    <submittedName>
        <fullName evidence="1">Uncharacterized protein</fullName>
    </submittedName>
</protein>
<dbReference type="Proteomes" id="UP000489600">
    <property type="component" value="Unassembled WGS sequence"/>
</dbReference>
<dbReference type="EMBL" id="CABITT030000007">
    <property type="protein sequence ID" value="VVB09628.1"/>
    <property type="molecule type" value="Genomic_DNA"/>
</dbReference>
<sequence length="122" mass="14159">MQGIEASESILANDVVHKRKSIMDSESIVDEEDEASESGFCFDDLCDHQQERFQLSGVEEMVDLFQRWADVHDKQVAHHLLGTMSQRVQSKRKQQKSPKAWKFKFKRRTLSSFMPTFGQPIL</sequence>
<reference evidence="1" key="1">
    <citation type="submission" date="2019-07" db="EMBL/GenBank/DDBJ databases">
        <authorList>
            <person name="Dittberner H."/>
        </authorList>
    </citation>
    <scope>NUCLEOTIDE SEQUENCE [LARGE SCALE GENOMIC DNA]</scope>
</reference>
<name>A0A565C7R6_9BRAS</name>
<comment type="caution">
    <text evidence="1">The sequence shown here is derived from an EMBL/GenBank/DDBJ whole genome shotgun (WGS) entry which is preliminary data.</text>
</comment>